<proteinExistence type="predicted"/>
<dbReference type="Pfam" id="PF01363">
    <property type="entry name" value="FYVE"/>
    <property type="match status" value="1"/>
</dbReference>
<dbReference type="FunFam" id="3.30.40.10:FF:000104">
    <property type="entry name" value="Ankyrin repeat and FYVE domain-containing 1"/>
    <property type="match status" value="1"/>
</dbReference>
<keyword evidence="2" id="KW-0677">Repeat</keyword>
<dbReference type="InterPro" id="IPR011333">
    <property type="entry name" value="SKP1/BTB/POZ_sf"/>
</dbReference>
<feature type="domain" description="FYVE-type" evidence="9">
    <location>
        <begin position="1056"/>
        <end position="1116"/>
    </location>
</feature>
<keyword evidence="3 7" id="KW-0863">Zinc-finger</keyword>
<dbReference type="SUPFAM" id="SSF54695">
    <property type="entry name" value="POZ domain"/>
    <property type="match status" value="1"/>
</dbReference>
<dbReference type="Pfam" id="PF00023">
    <property type="entry name" value="Ank"/>
    <property type="match status" value="1"/>
</dbReference>
<feature type="repeat" description="ANK" evidence="6">
    <location>
        <begin position="451"/>
        <end position="476"/>
    </location>
</feature>
<feature type="repeat" description="ANK" evidence="6">
    <location>
        <begin position="721"/>
        <end position="753"/>
    </location>
</feature>
<dbReference type="PROSITE" id="PS50088">
    <property type="entry name" value="ANK_REPEAT"/>
    <property type="match status" value="14"/>
</dbReference>
<dbReference type="CDD" id="cd15728">
    <property type="entry name" value="FYVE_ANFY1"/>
    <property type="match status" value="1"/>
</dbReference>
<dbReference type="EMBL" id="JARGDH010000005">
    <property type="protein sequence ID" value="KAL0267272.1"/>
    <property type="molecule type" value="Genomic_DNA"/>
</dbReference>
<dbReference type="PRINTS" id="PR01415">
    <property type="entry name" value="ANKYRIN"/>
</dbReference>
<dbReference type="PROSITE" id="PS50178">
    <property type="entry name" value="ZF_FYVE"/>
    <property type="match status" value="1"/>
</dbReference>
<dbReference type="EMBL" id="JARGDH010000005">
    <property type="protein sequence ID" value="KAL0267273.1"/>
    <property type="molecule type" value="Genomic_DNA"/>
</dbReference>
<dbReference type="Gene3D" id="3.30.710.10">
    <property type="entry name" value="Potassium Channel Kv1.1, Chain A"/>
    <property type="match status" value="1"/>
</dbReference>
<evidence type="ECO:0000256" key="3">
    <source>
        <dbReference type="ARBA" id="ARBA00022771"/>
    </source>
</evidence>
<reference evidence="10" key="1">
    <citation type="journal article" date="2024" name="Gigascience">
        <title>Chromosome-level genome of the poultry shaft louse Menopon gallinae provides insight into the host-switching and adaptive evolution of parasitic lice.</title>
        <authorList>
            <person name="Xu Y."/>
            <person name="Ma L."/>
            <person name="Liu S."/>
            <person name="Liang Y."/>
            <person name="Liu Q."/>
            <person name="He Z."/>
            <person name="Tian L."/>
            <person name="Duan Y."/>
            <person name="Cai W."/>
            <person name="Li H."/>
            <person name="Song F."/>
        </authorList>
    </citation>
    <scope>NUCLEOTIDE SEQUENCE</scope>
    <source>
        <strain evidence="10">Cailab_2023a</strain>
    </source>
</reference>
<comment type="caution">
    <text evidence="10">The sequence shown here is derived from an EMBL/GenBank/DDBJ whole genome shotgun (WGS) entry which is preliminary data.</text>
</comment>
<dbReference type="PROSITE" id="PS50097">
    <property type="entry name" value="BTB"/>
    <property type="match status" value="1"/>
</dbReference>
<feature type="repeat" description="ANK" evidence="6">
    <location>
        <begin position="343"/>
        <end position="376"/>
    </location>
</feature>
<evidence type="ECO:0000256" key="2">
    <source>
        <dbReference type="ARBA" id="ARBA00022737"/>
    </source>
</evidence>
<feature type="repeat" description="ANK" evidence="6">
    <location>
        <begin position="890"/>
        <end position="922"/>
    </location>
</feature>
<dbReference type="Pfam" id="PF12796">
    <property type="entry name" value="Ank_2"/>
    <property type="match status" value="5"/>
</dbReference>
<dbReference type="PANTHER" id="PTHR24198">
    <property type="entry name" value="ANKYRIN REPEAT AND PROTEIN KINASE DOMAIN-CONTAINING PROTEIN"/>
    <property type="match status" value="1"/>
</dbReference>
<evidence type="ECO:0000259" key="9">
    <source>
        <dbReference type="PROSITE" id="PS50178"/>
    </source>
</evidence>
<evidence type="ECO:0000256" key="4">
    <source>
        <dbReference type="ARBA" id="ARBA00022833"/>
    </source>
</evidence>
<feature type="repeat" description="ANK" evidence="6">
    <location>
        <begin position="639"/>
        <end position="671"/>
    </location>
</feature>
<dbReference type="InterPro" id="IPR017455">
    <property type="entry name" value="Znf_FYVE-rel"/>
</dbReference>
<feature type="repeat" description="ANK" evidence="6">
    <location>
        <begin position="606"/>
        <end position="638"/>
    </location>
</feature>
<dbReference type="Gene3D" id="3.30.40.10">
    <property type="entry name" value="Zinc/RING finger domain, C3HC4 (zinc finger)"/>
    <property type="match status" value="1"/>
</dbReference>
<dbReference type="InterPro" id="IPR036770">
    <property type="entry name" value="Ankyrin_rpt-contain_sf"/>
</dbReference>
<dbReference type="InterPro" id="IPR002110">
    <property type="entry name" value="Ankyrin_rpt"/>
</dbReference>
<protein>
    <recommendedName>
        <fullName evidence="11">Ankyrin repeat and FYVE domain-containing protein 1</fullName>
    </recommendedName>
</protein>
<dbReference type="PROSITE" id="PS50297">
    <property type="entry name" value="ANK_REP_REGION"/>
    <property type="match status" value="10"/>
</dbReference>
<feature type="repeat" description="ANK" evidence="6">
    <location>
        <begin position="923"/>
        <end position="945"/>
    </location>
</feature>
<dbReference type="Pfam" id="PF00651">
    <property type="entry name" value="BTB"/>
    <property type="match status" value="1"/>
</dbReference>
<accession>A0AAW2HBT0</accession>
<dbReference type="SMART" id="SM00064">
    <property type="entry name" value="FYVE"/>
    <property type="match status" value="1"/>
</dbReference>
<dbReference type="SUPFAM" id="SSF48403">
    <property type="entry name" value="Ankyrin repeat"/>
    <property type="match status" value="3"/>
</dbReference>
<evidence type="ECO:0000313" key="10">
    <source>
        <dbReference type="EMBL" id="KAL0267272.1"/>
    </source>
</evidence>
<evidence type="ECO:0000256" key="5">
    <source>
        <dbReference type="ARBA" id="ARBA00023043"/>
    </source>
</evidence>
<dbReference type="InterPro" id="IPR000210">
    <property type="entry name" value="BTB/POZ_dom"/>
</dbReference>
<evidence type="ECO:0000256" key="1">
    <source>
        <dbReference type="ARBA" id="ARBA00022723"/>
    </source>
</evidence>
<sequence length="1121" mass="123882">MENDTVQASNELTETVEKLFESDKFSDIVIKLKDRIFHGHRLVLYARGDHWSPDSLSKLNNLNWEHIETDISLAILRWVYTHKIDLSYSDNFILNLMKHAGEFKLMNLIKQCESKLIDSSCFENCVSFYTIAGEINALMLKNHCANLISKNWNRFTSKDFKDTNATLLYQLMKTNAQYPLHSAVKFHRADLVEVYLNENKGEIAKIINQSDNNGNLPLGLALSEKQTAIATTLCKFRADVNAKDQYSWSLLQRAIQRGDTYSAEFLIKQNADVFCVTPTTLDTCLHLACTHSESVLSLDGAVTTGPFSTDNFKEDVPLNDNKMVQIIQLLLDKGLDPSKKNAEGFTPLHIAVMARNDEIMDILLKEESIDVNARTNDGYPPLWYALHQSEEQYKNFAKKLLTKGARPDVVCSGEKDSLLQMIIGEDMEDAALFLLENIPLETINVNHMNKYGETALHLACMLGHTRLVKKLLSLGAVNIETISPSGRQAKNASNYSGFKQTCLHYAIIHHQSEIIDVLVDNLLAGPSTSDSLDCNLKDSNGNTPLSLAILVGFKECIPKLLQGGADLSIKNSDGMSVLHQAIVNGHTETAIFLLNNGADINSMTRDGLTPLHLSIENRLPEVVESLCRKGVDMSVPNKSGHCPLWAALISGQEDIASILVRNGVDTDAWGEGPDGCYQTLLHKAIDENNQSIAKFLIQSGCDLNTPRRPSPEGHGGEEARDGCTPLHLCCQWNLVDVVQTLLEHGAAVNRTDAEEKTPLHIAIQNQHKDIIALLLCHPGLDLTLRDNSGLTPFAAALTYRNNKAAQAILEKLPTAAEQFNNKGQNFLHVALQNNQVENVLFLLAINVDVNSRVRDQTQTPPLHLAAAGGNEVLIRSLILSGARVNEVDAYKQTALHVAASKGQAGAVSALLQTDAKPDVADSDGNNPLHIACKEGHLAVAKVLLQESNIDAEMINLKGQNPLHVLAFYARENAAAICNFFIEVMPDFPLDKRDLEGNTALLLAYMKGHGNLCRSLVKAGACLGCMNSDGITLFNYQVATKQLLINLLDSLEKEPTWSEGDICLECGNKFTVTMRKHHCRHCGRVLCSKCSEQNVPIMKYKLNKPVRVCQVCFEVLKGEFHN</sequence>
<dbReference type="InterPro" id="IPR011011">
    <property type="entry name" value="Znf_FYVE_PHD"/>
</dbReference>
<evidence type="ECO:0008006" key="11">
    <source>
        <dbReference type="Google" id="ProtNLM"/>
    </source>
</evidence>
<feature type="repeat" description="ANK" evidence="6">
    <location>
        <begin position="857"/>
        <end position="889"/>
    </location>
</feature>
<keyword evidence="4" id="KW-0862">Zinc</keyword>
<gene>
    <name evidence="10" type="ORF">PYX00_009592</name>
</gene>
<evidence type="ECO:0000256" key="6">
    <source>
        <dbReference type="PROSITE-ProRule" id="PRU00023"/>
    </source>
</evidence>
<dbReference type="Gene3D" id="1.25.40.20">
    <property type="entry name" value="Ankyrin repeat-containing domain"/>
    <property type="match status" value="5"/>
</dbReference>
<name>A0AAW2HBT0_9NEOP</name>
<dbReference type="InterPro" id="IPR000306">
    <property type="entry name" value="Znf_FYVE"/>
</dbReference>
<organism evidence="10">
    <name type="scientific">Menopon gallinae</name>
    <name type="common">poultry shaft louse</name>
    <dbReference type="NCBI Taxonomy" id="328185"/>
    <lineage>
        <taxon>Eukaryota</taxon>
        <taxon>Metazoa</taxon>
        <taxon>Ecdysozoa</taxon>
        <taxon>Arthropoda</taxon>
        <taxon>Hexapoda</taxon>
        <taxon>Insecta</taxon>
        <taxon>Pterygota</taxon>
        <taxon>Neoptera</taxon>
        <taxon>Paraneoptera</taxon>
        <taxon>Psocodea</taxon>
        <taxon>Troctomorpha</taxon>
        <taxon>Phthiraptera</taxon>
        <taxon>Amblycera</taxon>
        <taxon>Menoponidae</taxon>
        <taxon>Menopon</taxon>
    </lineage>
</organism>
<evidence type="ECO:0000256" key="7">
    <source>
        <dbReference type="PROSITE-ProRule" id="PRU00091"/>
    </source>
</evidence>
<feature type="repeat" description="ANK" evidence="6">
    <location>
        <begin position="676"/>
        <end position="708"/>
    </location>
</feature>
<feature type="repeat" description="ANK" evidence="6">
    <location>
        <begin position="822"/>
        <end position="854"/>
    </location>
</feature>
<feature type="repeat" description="ANK" evidence="6">
    <location>
        <begin position="754"/>
        <end position="787"/>
    </location>
</feature>
<dbReference type="SUPFAM" id="SSF57903">
    <property type="entry name" value="FYVE/PHD zinc finger"/>
    <property type="match status" value="1"/>
</dbReference>
<dbReference type="InterPro" id="IPR013083">
    <property type="entry name" value="Znf_RING/FYVE/PHD"/>
</dbReference>
<dbReference type="AlphaFoldDB" id="A0AAW2HBT0"/>
<feature type="repeat" description="ANK" evidence="6">
    <location>
        <begin position="995"/>
        <end position="1027"/>
    </location>
</feature>
<feature type="domain" description="BTB" evidence="8">
    <location>
        <begin position="26"/>
        <end position="88"/>
    </location>
</feature>
<dbReference type="InterPro" id="IPR049764">
    <property type="entry name" value="ANFY1_FYVE"/>
</dbReference>
<keyword evidence="1" id="KW-0479">Metal-binding</keyword>
<evidence type="ECO:0000259" key="8">
    <source>
        <dbReference type="PROSITE" id="PS50097"/>
    </source>
</evidence>
<feature type="repeat" description="ANK" evidence="6">
    <location>
        <begin position="573"/>
        <end position="605"/>
    </location>
</feature>
<feature type="repeat" description="ANK" evidence="6">
    <location>
        <begin position="540"/>
        <end position="572"/>
    </location>
</feature>
<dbReference type="GO" id="GO:0008270">
    <property type="term" value="F:zinc ion binding"/>
    <property type="evidence" value="ECO:0007669"/>
    <property type="project" value="UniProtKB-KW"/>
</dbReference>
<keyword evidence="5 6" id="KW-0040">ANK repeat</keyword>
<dbReference type="SMART" id="SM00248">
    <property type="entry name" value="ANK"/>
    <property type="match status" value="22"/>
</dbReference>
<dbReference type="PANTHER" id="PTHR24198:SF191">
    <property type="entry name" value="RABANKYRIN-5-LIKE"/>
    <property type="match status" value="1"/>
</dbReference>